<dbReference type="InterPro" id="IPR011009">
    <property type="entry name" value="Kinase-like_dom_sf"/>
</dbReference>
<sequence>MDRQNQSGAAQPEIADLGRYAQVGVLGSGAYGLVIRARDTCDPAAPHVAIKLLPRGGFVREYRQYVMREIMHHGGLKHPNIIDLREVFLTPQYLAIVMEYAQGGNLHRFLRERCPHNRLTEDQARWLFQQLIVGLDHCHRMGVANRDLKLENLLLDQDRCSGNPLLKVCDFGYSKHDLSSTANTRLGTPMYMAPEVIFVDSKYDAKKADVWSCGVILYTLVVGYYPFNPADTKLPTKMMEGQVQYPEGVIVSPECRELIGGMLNPNPSRRARLSDIFSHAWFQKDLPAKALSMNNWYLDSAGSLQERLELVQMIVETASAPGHVGEPLLQCFF</sequence>
<keyword evidence="5 6" id="KW-0067">ATP-binding</keyword>
<dbReference type="GO" id="GO:0004674">
    <property type="term" value="F:protein serine/threonine kinase activity"/>
    <property type="evidence" value="ECO:0007669"/>
    <property type="project" value="UniProtKB-KW"/>
</dbReference>
<dbReference type="EMBL" id="SIDB01000011">
    <property type="protein sequence ID" value="KAI3426414.1"/>
    <property type="molecule type" value="Genomic_DNA"/>
</dbReference>
<organism evidence="8 9">
    <name type="scientific">Chlorella vulgaris</name>
    <name type="common">Green alga</name>
    <dbReference type="NCBI Taxonomy" id="3077"/>
    <lineage>
        <taxon>Eukaryota</taxon>
        <taxon>Viridiplantae</taxon>
        <taxon>Chlorophyta</taxon>
        <taxon>core chlorophytes</taxon>
        <taxon>Trebouxiophyceae</taxon>
        <taxon>Chlorellales</taxon>
        <taxon>Chlorellaceae</taxon>
        <taxon>Chlorella clade</taxon>
        <taxon>Chlorella</taxon>
    </lineage>
</organism>
<evidence type="ECO:0000256" key="4">
    <source>
        <dbReference type="ARBA" id="ARBA00022777"/>
    </source>
</evidence>
<evidence type="ECO:0000256" key="3">
    <source>
        <dbReference type="ARBA" id="ARBA00022741"/>
    </source>
</evidence>
<keyword evidence="9" id="KW-1185">Reference proteome</keyword>
<dbReference type="AlphaFoldDB" id="A0A9D4TIN6"/>
<keyword evidence="4" id="KW-0418">Kinase</keyword>
<accession>A0A9D4TIN6</accession>
<dbReference type="OrthoDB" id="503873at2759"/>
<dbReference type="GO" id="GO:0005524">
    <property type="term" value="F:ATP binding"/>
    <property type="evidence" value="ECO:0007669"/>
    <property type="project" value="UniProtKB-UniRule"/>
</dbReference>
<reference evidence="8" key="2">
    <citation type="submission" date="2020-11" db="EMBL/GenBank/DDBJ databases">
        <authorList>
            <person name="Cecchin M."/>
            <person name="Marcolungo L."/>
            <person name="Rossato M."/>
            <person name="Girolomoni L."/>
            <person name="Cosentino E."/>
            <person name="Cuine S."/>
            <person name="Li-Beisson Y."/>
            <person name="Delledonne M."/>
            <person name="Ballottari M."/>
        </authorList>
    </citation>
    <scope>NUCLEOTIDE SEQUENCE</scope>
    <source>
        <strain evidence="8">211/11P</strain>
        <tissue evidence="8">Whole cell</tissue>
    </source>
</reference>
<keyword evidence="2" id="KW-0808">Transferase</keyword>
<keyword evidence="1" id="KW-0723">Serine/threonine-protein kinase</keyword>
<dbReference type="GO" id="GO:0005737">
    <property type="term" value="C:cytoplasm"/>
    <property type="evidence" value="ECO:0007669"/>
    <property type="project" value="TreeGrafter"/>
</dbReference>
<evidence type="ECO:0000256" key="1">
    <source>
        <dbReference type="ARBA" id="ARBA00022527"/>
    </source>
</evidence>
<evidence type="ECO:0000256" key="6">
    <source>
        <dbReference type="PROSITE-ProRule" id="PRU10141"/>
    </source>
</evidence>
<dbReference type="Proteomes" id="UP001055712">
    <property type="component" value="Unassembled WGS sequence"/>
</dbReference>
<comment type="caution">
    <text evidence="8">The sequence shown here is derived from an EMBL/GenBank/DDBJ whole genome shotgun (WGS) entry which is preliminary data.</text>
</comment>
<keyword evidence="3 6" id="KW-0547">Nucleotide-binding</keyword>
<dbReference type="SUPFAM" id="SSF56112">
    <property type="entry name" value="Protein kinase-like (PK-like)"/>
    <property type="match status" value="1"/>
</dbReference>
<dbReference type="Gene3D" id="1.10.510.10">
    <property type="entry name" value="Transferase(Phosphotransferase) domain 1"/>
    <property type="match status" value="1"/>
</dbReference>
<dbReference type="InterPro" id="IPR000719">
    <property type="entry name" value="Prot_kinase_dom"/>
</dbReference>
<proteinExistence type="predicted"/>
<evidence type="ECO:0000313" key="9">
    <source>
        <dbReference type="Proteomes" id="UP001055712"/>
    </source>
</evidence>
<evidence type="ECO:0000313" key="8">
    <source>
        <dbReference type="EMBL" id="KAI3426414.1"/>
    </source>
</evidence>
<dbReference type="GO" id="GO:0035556">
    <property type="term" value="P:intracellular signal transduction"/>
    <property type="evidence" value="ECO:0007669"/>
    <property type="project" value="TreeGrafter"/>
</dbReference>
<dbReference type="InterPro" id="IPR017441">
    <property type="entry name" value="Protein_kinase_ATP_BS"/>
</dbReference>
<protein>
    <recommendedName>
        <fullName evidence="7">Protein kinase domain-containing protein</fullName>
    </recommendedName>
</protein>
<dbReference type="PROSITE" id="PS00107">
    <property type="entry name" value="PROTEIN_KINASE_ATP"/>
    <property type="match status" value="1"/>
</dbReference>
<dbReference type="SMART" id="SM00220">
    <property type="entry name" value="S_TKc"/>
    <property type="match status" value="1"/>
</dbReference>
<gene>
    <name evidence="8" type="ORF">D9Q98_008783</name>
</gene>
<dbReference type="PROSITE" id="PS50011">
    <property type="entry name" value="PROTEIN_KINASE_DOM"/>
    <property type="match status" value="1"/>
</dbReference>
<evidence type="ECO:0000256" key="2">
    <source>
        <dbReference type="ARBA" id="ARBA00022679"/>
    </source>
</evidence>
<evidence type="ECO:0000256" key="5">
    <source>
        <dbReference type="ARBA" id="ARBA00022840"/>
    </source>
</evidence>
<reference evidence="8" key="1">
    <citation type="journal article" date="2019" name="Plant J.">
        <title>Chlorella vulgaris genome assembly and annotation reveals the molecular basis for metabolic acclimation to high light conditions.</title>
        <authorList>
            <person name="Cecchin M."/>
            <person name="Marcolungo L."/>
            <person name="Rossato M."/>
            <person name="Girolomoni L."/>
            <person name="Cosentino E."/>
            <person name="Cuine S."/>
            <person name="Li-Beisson Y."/>
            <person name="Delledonne M."/>
            <person name="Ballottari M."/>
        </authorList>
    </citation>
    <scope>NUCLEOTIDE SEQUENCE</scope>
    <source>
        <strain evidence="8">211/11P</strain>
    </source>
</reference>
<dbReference type="PANTHER" id="PTHR24346">
    <property type="entry name" value="MAP/MICROTUBULE AFFINITY-REGULATING KINASE"/>
    <property type="match status" value="1"/>
</dbReference>
<dbReference type="Pfam" id="PF00069">
    <property type="entry name" value="Pkinase"/>
    <property type="match status" value="1"/>
</dbReference>
<dbReference type="PANTHER" id="PTHR24346:SF82">
    <property type="entry name" value="KP78A-RELATED"/>
    <property type="match status" value="1"/>
</dbReference>
<name>A0A9D4TIN6_CHLVU</name>
<evidence type="ECO:0000259" key="7">
    <source>
        <dbReference type="PROSITE" id="PS50011"/>
    </source>
</evidence>
<feature type="binding site" evidence="6">
    <location>
        <position position="51"/>
    </location>
    <ligand>
        <name>ATP</name>
        <dbReference type="ChEBI" id="CHEBI:30616"/>
    </ligand>
</feature>
<feature type="domain" description="Protein kinase" evidence="7">
    <location>
        <begin position="20"/>
        <end position="282"/>
    </location>
</feature>